<comment type="caution">
    <text evidence="2">The sequence shown here is derived from an EMBL/GenBank/DDBJ whole genome shotgun (WGS) entry which is preliminary data.</text>
</comment>
<evidence type="ECO:0000313" key="3">
    <source>
        <dbReference type="Proteomes" id="UP001141629"/>
    </source>
</evidence>
<organism evidence="2 3">
    <name type="scientific">Mycobacterium yunnanensis</name>
    <dbReference type="NCBI Taxonomy" id="368477"/>
    <lineage>
        <taxon>Bacteria</taxon>
        <taxon>Bacillati</taxon>
        <taxon>Actinomycetota</taxon>
        <taxon>Actinomycetes</taxon>
        <taxon>Mycobacteriales</taxon>
        <taxon>Mycobacteriaceae</taxon>
        <taxon>Mycobacterium</taxon>
    </lineage>
</organism>
<sequence length="160" mass="16401">MFHTTVVVALLGWGGLITGVAPALADPPTCPPGAVVVDDGCSARFSVLSADDVNGTLTGTPAGGNAPITVFGEPQLYLPSTGFGGSPPGAVQQWDATIQRVGAADPGDPNWYGRAKANAFLPRQLNQLATQMPANTLVIRFVPDGTDPHISRLSSIQPVG</sequence>
<dbReference type="AlphaFoldDB" id="A0A9X2YPZ1"/>
<feature type="chain" id="PRO_5040803430" evidence="1">
    <location>
        <begin position="26"/>
        <end position="160"/>
    </location>
</feature>
<evidence type="ECO:0000256" key="1">
    <source>
        <dbReference type="SAM" id="SignalP"/>
    </source>
</evidence>
<protein>
    <submittedName>
        <fullName evidence="2">Uncharacterized protein</fullName>
    </submittedName>
</protein>
<accession>A0A9X2YPZ1</accession>
<keyword evidence="1" id="KW-0732">Signal</keyword>
<dbReference type="EMBL" id="JACKVK010000011">
    <property type="protein sequence ID" value="MCV7423313.1"/>
    <property type="molecule type" value="Genomic_DNA"/>
</dbReference>
<reference evidence="2" key="1">
    <citation type="submission" date="2020-07" db="EMBL/GenBank/DDBJ databases">
        <authorList>
            <person name="Pettersson B.M.F."/>
            <person name="Behra P.R.K."/>
            <person name="Ramesh M."/>
            <person name="Das S."/>
            <person name="Dasgupta S."/>
            <person name="Kirsebom L.A."/>
        </authorList>
    </citation>
    <scope>NUCLEOTIDE SEQUENCE</scope>
    <source>
        <strain evidence="2">DSM 44838</strain>
    </source>
</reference>
<name>A0A9X2YPZ1_9MYCO</name>
<keyword evidence="3" id="KW-1185">Reference proteome</keyword>
<dbReference type="Proteomes" id="UP001141629">
    <property type="component" value="Unassembled WGS sequence"/>
</dbReference>
<evidence type="ECO:0000313" key="2">
    <source>
        <dbReference type="EMBL" id="MCV7423313.1"/>
    </source>
</evidence>
<reference evidence="2" key="2">
    <citation type="journal article" date="2022" name="BMC Genomics">
        <title>Comparative genome analysis of mycobacteria focusing on tRNA and non-coding RNA.</title>
        <authorList>
            <person name="Behra P.R.K."/>
            <person name="Pettersson B.M.F."/>
            <person name="Ramesh M."/>
            <person name="Das S."/>
            <person name="Dasgupta S."/>
            <person name="Kirsebom L.A."/>
        </authorList>
    </citation>
    <scope>NUCLEOTIDE SEQUENCE</scope>
    <source>
        <strain evidence="2">DSM 44838</strain>
    </source>
</reference>
<gene>
    <name evidence="2" type="ORF">H7K45_22425</name>
</gene>
<proteinExistence type="predicted"/>
<feature type="signal peptide" evidence="1">
    <location>
        <begin position="1"/>
        <end position="25"/>
    </location>
</feature>